<dbReference type="Proteomes" id="UP000682892">
    <property type="component" value="Chromosome 3"/>
</dbReference>
<dbReference type="Pfam" id="PF00067">
    <property type="entry name" value="p450"/>
    <property type="match status" value="1"/>
</dbReference>
<comment type="function">
    <text evidence="2">May be involved in the metabolism of insect hormones and in the breakdown of synthetic insecticides.</text>
</comment>
<dbReference type="InterPro" id="IPR002401">
    <property type="entry name" value="Cyt_P450_E_grp-I"/>
</dbReference>
<evidence type="ECO:0000256" key="5">
    <source>
        <dbReference type="ARBA" id="ARBA00010617"/>
    </source>
</evidence>
<evidence type="ECO:0000256" key="3">
    <source>
        <dbReference type="ARBA" id="ARBA00004174"/>
    </source>
</evidence>
<dbReference type="InterPro" id="IPR017972">
    <property type="entry name" value="Cyt_P450_CS"/>
</dbReference>
<evidence type="ECO:0000313" key="17">
    <source>
        <dbReference type="EMBL" id="EAT41570.2"/>
    </source>
</evidence>
<evidence type="ECO:0000256" key="14">
    <source>
        <dbReference type="PIRSR" id="PIRSR602401-1"/>
    </source>
</evidence>
<dbReference type="FunFam" id="1.10.630.10:FF:000042">
    <property type="entry name" value="Cytochrome P450"/>
    <property type="match status" value="1"/>
</dbReference>
<dbReference type="eggNOG" id="KOG0158">
    <property type="taxonomic scope" value="Eukaryota"/>
</dbReference>
<dbReference type="EMBL" id="CH477406">
    <property type="protein sequence ID" value="EAT41570.2"/>
    <property type="molecule type" value="Genomic_DNA"/>
</dbReference>
<dbReference type="GO" id="GO:0005789">
    <property type="term" value="C:endoplasmic reticulum membrane"/>
    <property type="evidence" value="ECO:0007669"/>
    <property type="project" value="UniProtKB-SubCell"/>
</dbReference>
<evidence type="ECO:0000256" key="9">
    <source>
        <dbReference type="ARBA" id="ARBA00022848"/>
    </source>
</evidence>
<dbReference type="Gene3D" id="1.10.630.10">
    <property type="entry name" value="Cytochrome P450"/>
    <property type="match status" value="1"/>
</dbReference>
<dbReference type="PhylomeDB" id="Q174T1"/>
<dbReference type="GO" id="GO:0004497">
    <property type="term" value="F:monooxygenase activity"/>
    <property type="evidence" value="ECO:0007669"/>
    <property type="project" value="UniProtKB-KW"/>
</dbReference>
<reference evidence="17" key="1">
    <citation type="submission" date="2005-10" db="EMBL/GenBank/DDBJ databases">
        <authorList>
            <person name="Loftus B.J."/>
            <person name="Nene V.M."/>
            <person name="Hannick L.I."/>
            <person name="Bidwell S."/>
            <person name="Haas B."/>
            <person name="Amedeo P."/>
            <person name="Orvis J."/>
            <person name="Wortman J.R."/>
            <person name="White O.R."/>
            <person name="Salzberg S."/>
            <person name="Shumway M."/>
            <person name="Koo H."/>
            <person name="Zhao Y."/>
            <person name="Holmes M."/>
            <person name="Miller J."/>
            <person name="Schatz M."/>
            <person name="Pop M."/>
            <person name="Pai G."/>
            <person name="Utterback T."/>
            <person name="Rogers Y.-H."/>
            <person name="Kravitz S."/>
            <person name="Fraser C.M."/>
        </authorList>
    </citation>
    <scope>NUCLEOTIDE SEQUENCE</scope>
    <source>
        <strain evidence="17">Liverpool</strain>
    </source>
</reference>
<protein>
    <submittedName>
        <fullName evidence="17">AAEL006793-PA</fullName>
    </submittedName>
</protein>
<dbReference type="PaxDb" id="7159-AAEL006793-PA"/>
<dbReference type="SUPFAM" id="SSF48264">
    <property type="entry name" value="Cytochrome P450"/>
    <property type="match status" value="1"/>
</dbReference>
<evidence type="ECO:0000256" key="2">
    <source>
        <dbReference type="ARBA" id="ARBA00003690"/>
    </source>
</evidence>
<dbReference type="PROSITE" id="PS00086">
    <property type="entry name" value="CYTOCHROME_P450"/>
    <property type="match status" value="1"/>
</dbReference>
<evidence type="ECO:0000256" key="11">
    <source>
        <dbReference type="ARBA" id="ARBA00023004"/>
    </source>
</evidence>
<dbReference type="GO" id="GO:0016705">
    <property type="term" value="F:oxidoreductase activity, acting on paired donors, with incorporation or reduction of molecular oxygen"/>
    <property type="evidence" value="ECO:0007669"/>
    <property type="project" value="InterPro"/>
</dbReference>
<keyword evidence="6 14" id="KW-0349">Heme</keyword>
<keyword evidence="13 16" id="KW-0472">Membrane</keyword>
<dbReference type="CDD" id="cd11056">
    <property type="entry name" value="CYP6-like"/>
    <property type="match status" value="1"/>
</dbReference>
<dbReference type="GO" id="GO:0020037">
    <property type="term" value="F:heme binding"/>
    <property type="evidence" value="ECO:0007669"/>
    <property type="project" value="InterPro"/>
</dbReference>
<evidence type="ECO:0000256" key="8">
    <source>
        <dbReference type="ARBA" id="ARBA00022824"/>
    </source>
</evidence>
<dbReference type="VEuPathDB" id="VectorBase:AAEL014605"/>
<dbReference type="HOGENOM" id="CLU_001570_5_2_1"/>
<proteinExistence type="inferred from homology"/>
<evidence type="ECO:0000256" key="4">
    <source>
        <dbReference type="ARBA" id="ARBA00004406"/>
    </source>
</evidence>
<evidence type="ECO:0000256" key="13">
    <source>
        <dbReference type="ARBA" id="ARBA00023136"/>
    </source>
</evidence>
<dbReference type="GO" id="GO:0005506">
    <property type="term" value="F:iron ion binding"/>
    <property type="evidence" value="ECO:0007669"/>
    <property type="project" value="InterPro"/>
</dbReference>
<keyword evidence="12 15" id="KW-0503">Monooxygenase</keyword>
<evidence type="ECO:0000256" key="12">
    <source>
        <dbReference type="ARBA" id="ARBA00023033"/>
    </source>
</evidence>
<comment type="cofactor">
    <cofactor evidence="1 14">
        <name>heme</name>
        <dbReference type="ChEBI" id="CHEBI:30413"/>
    </cofactor>
</comment>
<keyword evidence="9" id="KW-0492">Microsome</keyword>
<evidence type="ECO:0000256" key="10">
    <source>
        <dbReference type="ARBA" id="ARBA00023002"/>
    </source>
</evidence>
<dbReference type="PRINTS" id="PR00463">
    <property type="entry name" value="EP450I"/>
</dbReference>
<feature type="transmembrane region" description="Helical" evidence="16">
    <location>
        <begin position="6"/>
        <end position="23"/>
    </location>
</feature>
<dbReference type="PRINTS" id="PR00385">
    <property type="entry name" value="P450"/>
</dbReference>
<gene>
    <name evidence="17" type="primary">CYP9J9</name>
    <name evidence="17" type="ORF">AaeL_AAEL006793</name>
</gene>
<dbReference type="InterPro" id="IPR050476">
    <property type="entry name" value="Insect_CytP450_Detox"/>
</dbReference>
<keyword evidence="10 15" id="KW-0560">Oxidoreductase</keyword>
<dbReference type="AlphaFoldDB" id="Q174T1"/>
<dbReference type="InterPro" id="IPR036396">
    <property type="entry name" value="Cyt_P450_sf"/>
</dbReference>
<feature type="binding site" description="axial binding residue" evidence="14">
    <location>
        <position position="485"/>
    </location>
    <ligand>
        <name>heme</name>
        <dbReference type="ChEBI" id="CHEBI:30413"/>
    </ligand>
    <ligandPart>
        <name>Fe</name>
        <dbReference type="ChEBI" id="CHEBI:18248"/>
    </ligandPart>
</feature>
<accession>Q174T1</accession>
<comment type="subcellular location">
    <subcellularLocation>
        <location evidence="4">Endoplasmic reticulum membrane</location>
        <topology evidence="4">Peripheral membrane protein</topology>
    </subcellularLocation>
    <subcellularLocation>
        <location evidence="3">Microsome membrane</location>
        <topology evidence="3">Peripheral membrane protein</topology>
    </subcellularLocation>
</comment>
<evidence type="ECO:0000256" key="7">
    <source>
        <dbReference type="ARBA" id="ARBA00022723"/>
    </source>
</evidence>
<sequence length="542" mass="62563">MVEVDLYVAVAIGAIILLLYHYGSKKYEYFLTKPIPALKPTFLLGNTGAMMFRRRDVSAHVKLLYNSFEGYKRVAGFYDLMKPIYMLRDPEVIKQIAVKDFDYFMDHTPTMTNSKADDEVGGDSLFGNSLFALRGQKWRDMRATLSPAFTGSKMRHMFELVADCAKSMAEFFKSEAAAGKKLEYEMKDTFSRFGNDVIATVAFGIKVDSLRDRDNEFYMKGKNMLNFQSVSVLFKFLLLRAFPKLSQKIGVDFVDSNLTEYFKGMIVDNMKQRDAHNIFRNDMIQMLMEVRKGSLKHQKDEKETKDAGFATVEESNVGKSTINRVWTENELIAQCFLFFLAGFDTVSTCMTFLTYELMLNPDIQQRLFDEVMETEESLNGKPLTYEVLQRMEYMDMVVSEALRKWPPAVVSDRFCVKNYMYDDGKGTRFPIEKGQTMWIPTIAIHSDPRYYENPEKFDPERFNEENRSKIDTGAYLPFGVGPRNCIGSRLALMEVKVIIYNLLKEFSLEASEKTQIPLKIAKNFFALQAENGVWLELKPRKH</sequence>
<evidence type="ECO:0000256" key="6">
    <source>
        <dbReference type="ARBA" id="ARBA00022617"/>
    </source>
</evidence>
<name>Q174T1_AEDAE</name>
<dbReference type="PANTHER" id="PTHR24292">
    <property type="entry name" value="CYTOCHROME P450"/>
    <property type="match status" value="1"/>
</dbReference>
<keyword evidence="16" id="KW-1133">Transmembrane helix</keyword>
<keyword evidence="7 14" id="KW-0479">Metal-binding</keyword>
<evidence type="ECO:0000256" key="16">
    <source>
        <dbReference type="SAM" id="Phobius"/>
    </source>
</evidence>
<organism evidence="17 18">
    <name type="scientific">Aedes aegypti</name>
    <name type="common">Yellowfever mosquito</name>
    <name type="synonym">Culex aegypti</name>
    <dbReference type="NCBI Taxonomy" id="7159"/>
    <lineage>
        <taxon>Eukaryota</taxon>
        <taxon>Metazoa</taxon>
        <taxon>Ecdysozoa</taxon>
        <taxon>Arthropoda</taxon>
        <taxon>Hexapoda</taxon>
        <taxon>Insecta</taxon>
        <taxon>Pterygota</taxon>
        <taxon>Neoptera</taxon>
        <taxon>Endopterygota</taxon>
        <taxon>Diptera</taxon>
        <taxon>Nematocera</taxon>
        <taxon>Culicoidea</taxon>
        <taxon>Culicidae</taxon>
        <taxon>Culicinae</taxon>
        <taxon>Aedini</taxon>
        <taxon>Aedes</taxon>
        <taxon>Stegomyia</taxon>
    </lineage>
</organism>
<reference evidence="17" key="2">
    <citation type="journal article" date="2007" name="Science">
        <title>Genome sequence of Aedes aegypti, a major arbovirus vector.</title>
        <authorList>
            <person name="Nene V."/>
            <person name="Wortman J.R."/>
            <person name="Lawson D."/>
            <person name="Haas B."/>
            <person name="Kodira C."/>
            <person name="Tu Z.J."/>
            <person name="Loftus B."/>
            <person name="Xi Z."/>
            <person name="Megy K."/>
            <person name="Grabherr M."/>
            <person name="Ren Q."/>
            <person name="Zdobnov E.M."/>
            <person name="Lobo N.F."/>
            <person name="Campbell K.S."/>
            <person name="Brown S.E."/>
            <person name="Bonaldo M.F."/>
            <person name="Zhu J."/>
            <person name="Sinkins S.P."/>
            <person name="Hogenkamp D.G."/>
            <person name="Amedeo P."/>
            <person name="Arensburger P."/>
            <person name="Atkinson P.W."/>
            <person name="Bidwell S."/>
            <person name="Biedler J."/>
            <person name="Birney E."/>
            <person name="Bruggner R.V."/>
            <person name="Costas J."/>
            <person name="Coy M.R."/>
            <person name="Crabtree J."/>
            <person name="Crawford M."/>
            <person name="Debruyn B."/>
            <person name="Decaprio D."/>
            <person name="Eiglmeier K."/>
            <person name="Eisenstadt E."/>
            <person name="El-Dorry H."/>
            <person name="Gelbart W.M."/>
            <person name="Gomes S.L."/>
            <person name="Hammond M."/>
            <person name="Hannick L.I."/>
            <person name="Hogan J.R."/>
            <person name="Holmes M.H."/>
            <person name="Jaffe D."/>
            <person name="Johnston J.S."/>
            <person name="Kennedy R.C."/>
            <person name="Koo H."/>
            <person name="Kravitz S."/>
            <person name="Kriventseva E.V."/>
            <person name="Kulp D."/>
            <person name="Labutti K."/>
            <person name="Lee E."/>
            <person name="Li S."/>
            <person name="Lovin D.D."/>
            <person name="Mao C."/>
            <person name="Mauceli E."/>
            <person name="Menck C.F."/>
            <person name="Miller J.R."/>
            <person name="Montgomery P."/>
            <person name="Mori A."/>
            <person name="Nascimento A.L."/>
            <person name="Naveira H.F."/>
            <person name="Nusbaum C."/>
            <person name="O'leary S."/>
            <person name="Orvis J."/>
            <person name="Pertea M."/>
            <person name="Quesneville H."/>
            <person name="Reidenbach K.R."/>
            <person name="Rogers Y.H."/>
            <person name="Roth C.W."/>
            <person name="Schneider J.R."/>
            <person name="Schatz M."/>
            <person name="Shumway M."/>
            <person name="Stanke M."/>
            <person name="Stinson E.O."/>
            <person name="Tubio J.M."/>
            <person name="Vanzee J.P."/>
            <person name="Verjovski-Almeida S."/>
            <person name="Werner D."/>
            <person name="White O."/>
            <person name="Wyder S."/>
            <person name="Zeng Q."/>
            <person name="Zhao Q."/>
            <person name="Zhao Y."/>
            <person name="Hill C.A."/>
            <person name="Raikhel A.S."/>
            <person name="Soares M.B."/>
            <person name="Knudson D.L."/>
            <person name="Lee N.H."/>
            <person name="Galagan J."/>
            <person name="Salzberg S.L."/>
            <person name="Paulsen I.T."/>
            <person name="Dimopoulos G."/>
            <person name="Collins F.H."/>
            <person name="Birren B."/>
            <person name="Fraser-Liggett C.M."/>
            <person name="Severson D.W."/>
        </authorList>
    </citation>
    <scope>NUCLEOTIDE SEQUENCE [LARGE SCALE GENOMIC DNA]</scope>
    <source>
        <strain evidence="17">Liverpool</strain>
    </source>
</reference>
<evidence type="ECO:0000256" key="15">
    <source>
        <dbReference type="RuleBase" id="RU000461"/>
    </source>
</evidence>
<keyword evidence="11 14" id="KW-0408">Iron</keyword>
<dbReference type="InterPro" id="IPR001128">
    <property type="entry name" value="Cyt_P450"/>
</dbReference>
<evidence type="ECO:0000256" key="1">
    <source>
        <dbReference type="ARBA" id="ARBA00001971"/>
    </source>
</evidence>
<keyword evidence="8" id="KW-0256">Endoplasmic reticulum</keyword>
<comment type="similarity">
    <text evidence="5 15">Belongs to the cytochrome P450 family.</text>
</comment>
<reference evidence="17" key="3">
    <citation type="submission" date="2012-09" db="EMBL/GenBank/DDBJ databases">
        <authorList>
            <consortium name="VectorBase"/>
        </authorList>
    </citation>
    <scope>NUCLEOTIDE SEQUENCE</scope>
    <source>
        <strain evidence="17">Liverpool</strain>
    </source>
</reference>
<dbReference type="PANTHER" id="PTHR24292:SF54">
    <property type="entry name" value="CYP9F3-RELATED"/>
    <property type="match status" value="1"/>
</dbReference>
<keyword evidence="16" id="KW-0812">Transmembrane</keyword>
<evidence type="ECO:0000313" key="18">
    <source>
        <dbReference type="Proteomes" id="UP000682892"/>
    </source>
</evidence>